<sequence>MGHFLNTWKQVTAGKSAMLIWKGEEGIGKRDWAQEFKVMVGEILKRF</sequence>
<reference evidence="1 2" key="1">
    <citation type="submission" date="2022-12" db="EMBL/GenBank/DDBJ databases">
        <title>Draft genome sequence of Paenibacillus sp. dW9.</title>
        <authorList>
            <person name="Choi E.-W."/>
            <person name="Kim D.-U."/>
        </authorList>
    </citation>
    <scope>NUCLEOTIDE SEQUENCE [LARGE SCALE GENOMIC DNA]</scope>
    <source>
        <strain evidence="2">dW9</strain>
    </source>
</reference>
<dbReference type="EMBL" id="JAQAGZ010000003">
    <property type="protein sequence ID" value="MCZ8511926.1"/>
    <property type="molecule type" value="Genomic_DNA"/>
</dbReference>
<accession>A0ABT4Q560</accession>
<keyword evidence="2" id="KW-1185">Reference proteome</keyword>
<proteinExistence type="predicted"/>
<gene>
    <name evidence="1" type="ORF">O9H85_05715</name>
</gene>
<evidence type="ECO:0000313" key="1">
    <source>
        <dbReference type="EMBL" id="MCZ8511926.1"/>
    </source>
</evidence>
<dbReference type="Proteomes" id="UP001527882">
    <property type="component" value="Unassembled WGS sequence"/>
</dbReference>
<protein>
    <submittedName>
        <fullName evidence="1">Uncharacterized protein</fullName>
    </submittedName>
</protein>
<name>A0ABT4Q560_9BACL</name>
<comment type="caution">
    <text evidence="1">The sequence shown here is derived from an EMBL/GenBank/DDBJ whole genome shotgun (WGS) entry which is preliminary data.</text>
</comment>
<dbReference type="RefSeq" id="WP_269880322.1">
    <property type="nucleotide sequence ID" value="NZ_JAQAGZ010000003.1"/>
</dbReference>
<organism evidence="1 2">
    <name type="scientific">Paenibacillus gyeongsangnamensis</name>
    <dbReference type="NCBI Taxonomy" id="3388067"/>
    <lineage>
        <taxon>Bacteria</taxon>
        <taxon>Bacillati</taxon>
        <taxon>Bacillota</taxon>
        <taxon>Bacilli</taxon>
        <taxon>Bacillales</taxon>
        <taxon>Paenibacillaceae</taxon>
        <taxon>Paenibacillus</taxon>
    </lineage>
</organism>
<evidence type="ECO:0000313" key="2">
    <source>
        <dbReference type="Proteomes" id="UP001527882"/>
    </source>
</evidence>